<reference evidence="2 3" key="1">
    <citation type="submission" date="2020-01" db="EMBL/GenBank/DDBJ databases">
        <authorList>
            <person name="Sanchez-Estrada R."/>
            <person name="Gonzalez-Y-Merchand J.A."/>
            <person name="Rivera-Gutierrez S."/>
        </authorList>
    </citation>
    <scope>NUCLEOTIDE SEQUENCE [LARGE SCALE GENOMIC DNA]</scope>
    <source>
        <strain evidence="2 3">CST 7247</strain>
    </source>
</reference>
<evidence type="ECO:0000259" key="1">
    <source>
        <dbReference type="Pfam" id="PF05305"/>
    </source>
</evidence>
<gene>
    <name evidence="2" type="ORF">GWR20_11070</name>
</gene>
<protein>
    <submittedName>
        <fullName evidence="2">DUF732 domain-containing protein</fullName>
    </submittedName>
</protein>
<dbReference type="EMBL" id="JAACYR010000032">
    <property type="protein sequence ID" value="NDJ89693.1"/>
    <property type="molecule type" value="Genomic_DNA"/>
</dbReference>
<feature type="domain" description="DUF732" evidence="1">
    <location>
        <begin position="40"/>
        <end position="109"/>
    </location>
</feature>
<dbReference type="InterPro" id="IPR007969">
    <property type="entry name" value="DUF732"/>
</dbReference>
<evidence type="ECO:0000313" key="3">
    <source>
        <dbReference type="Proteomes" id="UP000466523"/>
    </source>
</evidence>
<dbReference type="Proteomes" id="UP000466523">
    <property type="component" value="Unassembled WGS sequence"/>
</dbReference>
<accession>A0A7K3LBN2</accession>
<dbReference type="AlphaFoldDB" id="A0A7K3LBN2"/>
<organism evidence="2 3">
    <name type="scientific">Mycolicibacter kumamotonensis</name>
    <dbReference type="NCBI Taxonomy" id="354243"/>
    <lineage>
        <taxon>Bacteria</taxon>
        <taxon>Bacillati</taxon>
        <taxon>Actinomycetota</taxon>
        <taxon>Actinomycetes</taxon>
        <taxon>Mycobacteriales</taxon>
        <taxon>Mycobacteriaceae</taxon>
        <taxon>Mycolicibacter</taxon>
    </lineage>
</organism>
<evidence type="ECO:0000313" key="2">
    <source>
        <dbReference type="EMBL" id="NDJ89693.1"/>
    </source>
</evidence>
<sequence length="129" mass="13651">MAPFTIRPGLTRHVGGLALASLGLCVVTVATEPEASADAVAYLVNVTVRPGYNFADAGAALAYGNRICDQVAEGHTYTEIVDAVKGDLKTTDEYQAVYLINQAINELCPALIWQLRNSAAHYVSLPAAT</sequence>
<dbReference type="Pfam" id="PF05305">
    <property type="entry name" value="DUF732"/>
    <property type="match status" value="1"/>
</dbReference>
<name>A0A7K3LBN2_9MYCO</name>
<comment type="caution">
    <text evidence="2">The sequence shown here is derived from an EMBL/GenBank/DDBJ whole genome shotgun (WGS) entry which is preliminary data.</text>
</comment>
<proteinExistence type="predicted"/>
<dbReference type="RefSeq" id="WP_162112336.1">
    <property type="nucleotide sequence ID" value="NZ_JAACYR010000032.1"/>
</dbReference>